<protein>
    <recommendedName>
        <fullName evidence="1">F-box domain-containing protein</fullName>
    </recommendedName>
</protein>
<dbReference type="Gene3D" id="1.20.1280.50">
    <property type="match status" value="1"/>
</dbReference>
<dbReference type="CDD" id="cd22164">
    <property type="entry name" value="F-box_AtSKIP19-like"/>
    <property type="match status" value="1"/>
</dbReference>
<dbReference type="Pfam" id="PF12937">
    <property type="entry name" value="F-box-like"/>
    <property type="match status" value="1"/>
</dbReference>
<dbReference type="AlphaFoldDB" id="A0AA38U2E1"/>
<dbReference type="InterPro" id="IPR032675">
    <property type="entry name" value="LRR_dom_sf"/>
</dbReference>
<gene>
    <name evidence="2" type="ORF">OSB04_001882</name>
</gene>
<accession>A0AA38U2E1</accession>
<proteinExistence type="predicted"/>
<evidence type="ECO:0000313" key="2">
    <source>
        <dbReference type="EMBL" id="KAJ9565916.1"/>
    </source>
</evidence>
<comment type="caution">
    <text evidence="2">The sequence shown here is derived from an EMBL/GenBank/DDBJ whole genome shotgun (WGS) entry which is preliminary data.</text>
</comment>
<dbReference type="PANTHER" id="PTHR38926:SF2">
    <property type="entry name" value="F-BOX_LRR-REPEAT PROTEIN 21-RELATED"/>
    <property type="match status" value="1"/>
</dbReference>
<dbReference type="SUPFAM" id="SSF81383">
    <property type="entry name" value="F-box domain"/>
    <property type="match status" value="1"/>
</dbReference>
<dbReference type="EMBL" id="JARYMX010000001">
    <property type="protein sequence ID" value="KAJ9565916.1"/>
    <property type="molecule type" value="Genomic_DNA"/>
</dbReference>
<reference evidence="2" key="1">
    <citation type="submission" date="2023-03" db="EMBL/GenBank/DDBJ databases">
        <title>Chromosome-scale reference genome and RAD-based genetic map of yellow starthistle (Centaurea solstitialis) reveal putative structural variation and QTLs associated with invader traits.</title>
        <authorList>
            <person name="Reatini B."/>
            <person name="Cang F.A."/>
            <person name="Jiang Q."/>
            <person name="Mckibben M.T.W."/>
            <person name="Barker M.S."/>
            <person name="Rieseberg L.H."/>
            <person name="Dlugosch K.M."/>
        </authorList>
    </citation>
    <scope>NUCLEOTIDE SEQUENCE</scope>
    <source>
        <strain evidence="2">CAN-66</strain>
        <tissue evidence="2">Leaf</tissue>
    </source>
</reference>
<dbReference type="Gene3D" id="3.80.10.10">
    <property type="entry name" value="Ribonuclease Inhibitor"/>
    <property type="match status" value="1"/>
</dbReference>
<name>A0AA38U2E1_9ASTR</name>
<dbReference type="PANTHER" id="PTHR38926">
    <property type="entry name" value="F-BOX DOMAIN CONTAINING PROTEIN, EXPRESSED"/>
    <property type="match status" value="1"/>
</dbReference>
<sequence length="269" mass="31383">MEERRNWVEMPEEIMGGMILQRLNAIEILISVQKVCTTWRKICKDPEMWKSIDMDHYSYANDFEKLIKQAVHRSYGELIDIRLKCCVTDDLLDFISQCSSKLKSLRLMKCYGVKGNWLIHALKRLPYLETLELFYISIEAKDIKAIGQSCPHLKSFKMRTRSMECDEEALAIANSMAALRHLQLFGSTITGVGVRAILRGCPHLESLDIRKCSCLKLSWKLKKSCKEQIKDFKFSNPPKDYDFSDSDDFCEDYEFSAIYPDGDFDYYWL</sequence>
<organism evidence="2 3">
    <name type="scientific">Centaurea solstitialis</name>
    <name type="common">yellow star-thistle</name>
    <dbReference type="NCBI Taxonomy" id="347529"/>
    <lineage>
        <taxon>Eukaryota</taxon>
        <taxon>Viridiplantae</taxon>
        <taxon>Streptophyta</taxon>
        <taxon>Embryophyta</taxon>
        <taxon>Tracheophyta</taxon>
        <taxon>Spermatophyta</taxon>
        <taxon>Magnoliopsida</taxon>
        <taxon>eudicotyledons</taxon>
        <taxon>Gunneridae</taxon>
        <taxon>Pentapetalae</taxon>
        <taxon>asterids</taxon>
        <taxon>campanulids</taxon>
        <taxon>Asterales</taxon>
        <taxon>Asteraceae</taxon>
        <taxon>Carduoideae</taxon>
        <taxon>Cardueae</taxon>
        <taxon>Centaureinae</taxon>
        <taxon>Centaurea</taxon>
    </lineage>
</organism>
<dbReference type="InterPro" id="IPR036047">
    <property type="entry name" value="F-box-like_dom_sf"/>
</dbReference>
<feature type="domain" description="F-box" evidence="1">
    <location>
        <begin position="9"/>
        <end position="54"/>
    </location>
</feature>
<dbReference type="SUPFAM" id="SSF52047">
    <property type="entry name" value="RNI-like"/>
    <property type="match status" value="1"/>
</dbReference>
<evidence type="ECO:0000259" key="1">
    <source>
        <dbReference type="Pfam" id="PF12937"/>
    </source>
</evidence>
<evidence type="ECO:0000313" key="3">
    <source>
        <dbReference type="Proteomes" id="UP001172457"/>
    </source>
</evidence>
<keyword evidence="3" id="KW-1185">Reference proteome</keyword>
<dbReference type="InterPro" id="IPR001810">
    <property type="entry name" value="F-box_dom"/>
</dbReference>
<dbReference type="Proteomes" id="UP001172457">
    <property type="component" value="Chromosome 1"/>
</dbReference>